<dbReference type="PANTHER" id="PTHR11373:SF43">
    <property type="entry name" value="DEOXYGUANOSINETRIPHOSPHATE TRIPHOSPHOHYDROLASE-LIKE PROTEIN"/>
    <property type="match status" value="1"/>
</dbReference>
<dbReference type="RefSeq" id="WP_083051973.1">
    <property type="nucleotide sequence ID" value="NZ_MWQY01000017.1"/>
</dbReference>
<evidence type="ECO:0000259" key="1">
    <source>
        <dbReference type="PROSITE" id="PS51831"/>
    </source>
</evidence>
<dbReference type="PROSITE" id="PS51831">
    <property type="entry name" value="HD"/>
    <property type="match status" value="1"/>
</dbReference>
<organism evidence="2 3">
    <name type="scientific">Marispirochaeta aestuarii</name>
    <dbReference type="NCBI Taxonomy" id="1963862"/>
    <lineage>
        <taxon>Bacteria</taxon>
        <taxon>Pseudomonadati</taxon>
        <taxon>Spirochaetota</taxon>
        <taxon>Spirochaetia</taxon>
        <taxon>Spirochaetales</taxon>
        <taxon>Spirochaetaceae</taxon>
        <taxon>Marispirochaeta</taxon>
    </lineage>
</organism>
<evidence type="ECO:0000313" key="2">
    <source>
        <dbReference type="EMBL" id="ORC33926.1"/>
    </source>
</evidence>
<dbReference type="GO" id="GO:0008832">
    <property type="term" value="F:dGTPase activity"/>
    <property type="evidence" value="ECO:0007669"/>
    <property type="project" value="TreeGrafter"/>
</dbReference>
<dbReference type="STRING" id="1963862.B4O97_14800"/>
<sequence length="380" mass="43475">MSSLFFSTPLSREELTLRVRPRDNDVRGAFFRDTTAIIHSNPFRRLKHKTQVFFTPQNDHICTRIEHVLHVASVAATICRSLNLDADLAWAIGLGHDLGHTPFGHVGEKIVEEIMGAPFAHELYSLRVVDKLINHGRGLNLTYAVRDGIVNHCGEQFEQAIVPDFELKDLSAIQARNRYPSTWEGCVVRMSDKIAYLGRDFEDAVKLRILSRDSLPKKVSSLLGVSNGEIIDSLVNDIIQSSLKTGTIGFTRPVYEALLSFKEFNYERIYRHELLSEYHSYFRRILFALHTYLTDLYARFGSEYKRYPEEGNTLAARYGEYLLKMEELYSSEKASPSSMAIDYIAGMTDDFALDAVSEIMVPKHFQSKFDTLLFERRGRI</sequence>
<dbReference type="SMART" id="SM00471">
    <property type="entry name" value="HDc"/>
    <property type="match status" value="1"/>
</dbReference>
<dbReference type="AlphaFoldDB" id="A0A1Y1RVB7"/>
<dbReference type="Pfam" id="PF01966">
    <property type="entry name" value="HD"/>
    <property type="match status" value="1"/>
</dbReference>
<reference evidence="2 3" key="1">
    <citation type="submission" date="2017-03" db="EMBL/GenBank/DDBJ databases">
        <title>Draft Genome sequence of Marispirochaeta sp. strain JC444.</title>
        <authorList>
            <person name="Shivani Y."/>
            <person name="Subhash Y."/>
            <person name="Sasikala C."/>
            <person name="Ramana C."/>
        </authorList>
    </citation>
    <scope>NUCLEOTIDE SEQUENCE [LARGE SCALE GENOMIC DNA]</scope>
    <source>
        <strain evidence="2 3">JC444</strain>
    </source>
</reference>
<evidence type="ECO:0000313" key="3">
    <source>
        <dbReference type="Proteomes" id="UP000192343"/>
    </source>
</evidence>
<name>A0A1Y1RVB7_9SPIO</name>
<dbReference type="CDD" id="cd00077">
    <property type="entry name" value="HDc"/>
    <property type="match status" value="1"/>
</dbReference>
<keyword evidence="2" id="KW-0378">Hydrolase</keyword>
<dbReference type="InterPro" id="IPR006674">
    <property type="entry name" value="HD_domain"/>
</dbReference>
<gene>
    <name evidence="2" type="ORF">B4O97_14800</name>
</gene>
<comment type="caution">
    <text evidence="2">The sequence shown here is derived from an EMBL/GenBank/DDBJ whole genome shotgun (WGS) entry which is preliminary data.</text>
</comment>
<dbReference type="GO" id="GO:0006203">
    <property type="term" value="P:dGTP catabolic process"/>
    <property type="evidence" value="ECO:0007669"/>
    <property type="project" value="TreeGrafter"/>
</dbReference>
<accession>A0A1Y1RVB7</accession>
<dbReference type="InterPro" id="IPR003607">
    <property type="entry name" value="HD/PDEase_dom"/>
</dbReference>
<proteinExistence type="predicted"/>
<dbReference type="Proteomes" id="UP000192343">
    <property type="component" value="Unassembled WGS sequence"/>
</dbReference>
<dbReference type="Gene3D" id="1.10.3210.10">
    <property type="entry name" value="Hypothetical protein af1432"/>
    <property type="match status" value="1"/>
</dbReference>
<dbReference type="EMBL" id="MWQY01000017">
    <property type="protein sequence ID" value="ORC33926.1"/>
    <property type="molecule type" value="Genomic_DNA"/>
</dbReference>
<feature type="domain" description="HD" evidence="1">
    <location>
        <begin position="64"/>
        <end position="197"/>
    </location>
</feature>
<dbReference type="SUPFAM" id="SSF109604">
    <property type="entry name" value="HD-domain/PDEase-like"/>
    <property type="match status" value="1"/>
</dbReference>
<protein>
    <submittedName>
        <fullName evidence="2">Phosphohydrolase</fullName>
    </submittedName>
</protein>
<dbReference type="OrthoDB" id="9803619at2"/>
<dbReference type="InterPro" id="IPR050135">
    <property type="entry name" value="dGTPase-like"/>
</dbReference>
<keyword evidence="3" id="KW-1185">Reference proteome</keyword>
<dbReference type="PANTHER" id="PTHR11373">
    <property type="entry name" value="DEOXYNUCLEOSIDE TRIPHOSPHATE TRIPHOSPHOHYDROLASE"/>
    <property type="match status" value="1"/>
</dbReference>